<dbReference type="OMA" id="CSRDSIM"/>
<dbReference type="GeneID" id="119724609"/>
<dbReference type="EnsemblMetazoa" id="XM_038195726.1">
    <property type="protein sequence ID" value="XP_038051654.1"/>
    <property type="gene ID" value="LOC119724609"/>
</dbReference>
<evidence type="ECO:0000256" key="1">
    <source>
        <dbReference type="PROSITE-ProRule" id="PRU00221"/>
    </source>
</evidence>
<dbReference type="Pfam" id="PF02141">
    <property type="entry name" value="DENN"/>
    <property type="match status" value="1"/>
</dbReference>
<dbReference type="EnsemblMetazoa" id="XM_038195724.1">
    <property type="protein sequence ID" value="XP_038051652.1"/>
    <property type="gene ID" value="LOC119724609"/>
</dbReference>
<dbReference type="InterPro" id="IPR001680">
    <property type="entry name" value="WD40_rpt"/>
</dbReference>
<dbReference type="PROSITE" id="PS50082">
    <property type="entry name" value="WD_REPEATS_2"/>
    <property type="match status" value="1"/>
</dbReference>
<dbReference type="RefSeq" id="XP_038051652.1">
    <property type="nucleotide sequence ID" value="XM_038195724.1"/>
</dbReference>
<dbReference type="PANTHER" id="PTHR12296">
    <property type="entry name" value="DENN DOMAIN-CONTAINING PROTEIN 4"/>
    <property type="match status" value="1"/>
</dbReference>
<dbReference type="EnsemblMetazoa" id="XM_038195725.1">
    <property type="protein sequence ID" value="XP_038051653.1"/>
    <property type="gene ID" value="LOC119724609"/>
</dbReference>
<feature type="region of interest" description="Disordered" evidence="2">
    <location>
        <begin position="81"/>
        <end position="109"/>
    </location>
</feature>
<dbReference type="InterPro" id="IPR015943">
    <property type="entry name" value="WD40/YVTN_repeat-like_dom_sf"/>
</dbReference>
<dbReference type="GO" id="GO:0005085">
    <property type="term" value="F:guanyl-nucleotide exchange factor activity"/>
    <property type="evidence" value="ECO:0007669"/>
    <property type="project" value="UniProtKB-ARBA"/>
</dbReference>
<dbReference type="Gene3D" id="3.30.450.200">
    <property type="match status" value="1"/>
</dbReference>
<dbReference type="InterPro" id="IPR051696">
    <property type="entry name" value="DENN_Domain_GEFs"/>
</dbReference>
<dbReference type="InterPro" id="IPR036322">
    <property type="entry name" value="WD40_repeat_dom_sf"/>
</dbReference>
<dbReference type="InterPro" id="IPR057977">
    <property type="entry name" value="TPR_DENND3"/>
</dbReference>
<protein>
    <recommendedName>
        <fullName evidence="3">UDENN domain-containing protein</fullName>
    </recommendedName>
</protein>
<dbReference type="GO" id="GO:0031410">
    <property type="term" value="C:cytoplasmic vesicle"/>
    <property type="evidence" value="ECO:0007669"/>
    <property type="project" value="TreeGrafter"/>
</dbReference>
<feature type="repeat" description="WD" evidence="1">
    <location>
        <begin position="1147"/>
        <end position="1188"/>
    </location>
</feature>
<dbReference type="InterPro" id="IPR005113">
    <property type="entry name" value="uDENN_dom"/>
</dbReference>
<dbReference type="GO" id="GO:0032483">
    <property type="term" value="P:regulation of Rab protein signal transduction"/>
    <property type="evidence" value="ECO:0007669"/>
    <property type="project" value="TreeGrafter"/>
</dbReference>
<dbReference type="SMART" id="SM00799">
    <property type="entry name" value="DENN"/>
    <property type="match status" value="1"/>
</dbReference>
<dbReference type="Proteomes" id="UP000887568">
    <property type="component" value="Unplaced"/>
</dbReference>
<evidence type="ECO:0000313" key="5">
    <source>
        <dbReference type="Proteomes" id="UP000887568"/>
    </source>
</evidence>
<evidence type="ECO:0000259" key="3">
    <source>
        <dbReference type="PROSITE" id="PS50211"/>
    </source>
</evidence>
<dbReference type="Gene3D" id="2.130.10.10">
    <property type="entry name" value="YVTN repeat-like/Quinoprotein amine dehydrogenase"/>
    <property type="match status" value="2"/>
</dbReference>
<dbReference type="InterPro" id="IPR037516">
    <property type="entry name" value="Tripartite_DENN"/>
</dbReference>
<dbReference type="InterPro" id="IPR043153">
    <property type="entry name" value="DENN_C"/>
</dbReference>
<dbReference type="OrthoDB" id="6019893at2759"/>
<organism evidence="4 5">
    <name type="scientific">Patiria miniata</name>
    <name type="common">Bat star</name>
    <name type="synonym">Asterina miniata</name>
    <dbReference type="NCBI Taxonomy" id="46514"/>
    <lineage>
        <taxon>Eukaryota</taxon>
        <taxon>Metazoa</taxon>
        <taxon>Echinodermata</taxon>
        <taxon>Eleutherozoa</taxon>
        <taxon>Asterozoa</taxon>
        <taxon>Asteroidea</taxon>
        <taxon>Valvatacea</taxon>
        <taxon>Valvatida</taxon>
        <taxon>Asterinidae</taxon>
        <taxon>Patiria</taxon>
    </lineage>
</organism>
<dbReference type="Pfam" id="PF25570">
    <property type="entry name" value="TPR_DENND3"/>
    <property type="match status" value="1"/>
</dbReference>
<name>A0A913ZJY8_PATMI</name>
<dbReference type="RefSeq" id="XP_038051653.1">
    <property type="nucleotide sequence ID" value="XM_038195725.1"/>
</dbReference>
<proteinExistence type="predicted"/>
<dbReference type="RefSeq" id="XP_038051654.1">
    <property type="nucleotide sequence ID" value="XM_038195726.1"/>
</dbReference>
<feature type="domain" description="UDENN" evidence="3">
    <location>
        <begin position="196"/>
        <end position="627"/>
    </location>
</feature>
<dbReference type="Pfam" id="PF00400">
    <property type="entry name" value="WD40"/>
    <property type="match status" value="1"/>
</dbReference>
<keyword evidence="5" id="KW-1185">Reference proteome</keyword>
<dbReference type="InterPro" id="IPR001194">
    <property type="entry name" value="cDENN_dom"/>
</dbReference>
<dbReference type="PANTHER" id="PTHR12296:SF21">
    <property type="entry name" value="DENN DOMAIN-CONTAINING PROTEIN 3"/>
    <property type="match status" value="1"/>
</dbReference>
<accession>A0A913ZJY8</accession>
<dbReference type="Pfam" id="PF03456">
    <property type="entry name" value="uDENN"/>
    <property type="match status" value="1"/>
</dbReference>
<evidence type="ECO:0000256" key="2">
    <source>
        <dbReference type="SAM" id="MobiDB-lite"/>
    </source>
</evidence>
<evidence type="ECO:0000313" key="4">
    <source>
        <dbReference type="EnsemblMetazoa" id="XP_038051654.1"/>
    </source>
</evidence>
<dbReference type="Gene3D" id="3.40.50.11500">
    <property type="match status" value="1"/>
</dbReference>
<reference evidence="4" key="1">
    <citation type="submission" date="2022-11" db="UniProtKB">
        <authorList>
            <consortium name="EnsemblMetazoa"/>
        </authorList>
    </citation>
    <scope>IDENTIFICATION</scope>
</reference>
<sequence>MSNMAYFTKLRVQSQASDGALSDGCVAAERGTGEFLQPLHISDDPELLWQTQSCSNLNEDECRDEFRDVFEPFGGGFGGFQKGGGTKSGTSPVSPKAGKGGKLQGPPPYRLRHRMSVTDTPLAKLPNCLLEVCVLVGLDPETGVHFGRNAQVSEKATSSLFSLPLDPQILAVINNQLAYFPNSKIPTDSYYPPVLVKVASKSSRKNQPPLKRGASRRLSVKPRPATFPHNQEMIASLPTLCFPSEAYLLPNKPQESFQYLVLTSICGSRSYATCLTFHRQYYLVMAKDGKFELHPNMPVMEDKKKAAVTCYVPSCICAISSQPYFLVMKQCLSTLIPSLKDDYDNMLQSLKFFTIQMTMVPTPPAGSLAVSFYMRDSFRPILVHPPDNPEKQVVDVPLNLPFLCFTTEDVLTIVTCILTQQRLVFVSQDYALLTPIVECFLLFILPFKWPFVYVPVVSSSLLDLLEAPGCFIMGCNSTHRQRISEVEGLVIIDIDRGHVEKCKSINVPPIPESGVATFKRLYTLANSKQYEIASLSRPAASTLEKDFTFRERLRRQYQQDIQRCFTEMYTVLFGDILDFMNFDQQRFKVDEFIACRAEDEREFYSVFLQTHLFKTYKHDRLDKKKDYYLNLDKRRQHLDSHSHSRRKFSSNVLVPSPVASRKSDSQKGNVAPYTYFSLPPFKIPLESAHQFYDNCIEFISMSIKNVKSASIKASYLYLRGMLRIACARPLDGLDDFHQLHTTDLSIFPVDEITRVVEDLSPSEKAELEDQEFYKRGEILKKVSQRKRPGGLTNPTIPEDIPIEGILGLSDFVKHVQNLEIAIDVDVIERLFTALTGGNIQAGLDADSFVAFVDAWKEGELEGLKIPNEVYSERLDHTESILKISSLIMSKVGMGRIVLSDKRLFFLTEGSNNFDEVIRIRDIQCLEKFEQSYRLLSSAPALRIYNKRPNKEPYMANLKGERNSWYTLITEMWSGRAIADAQKDPHIVQQAARNICLLDAAIRSAENSGASYAKHLDVVSQILCYFTHMKSQGMASVAPETSNALVHKFNPSSNEGQRSTVEAMIYTPGNRSDGSTEEDTSPKLWCAMGSGKVKVYDGSNFLLEAEIPEAKDRVCCLECVNGEQVWAGSFDTTIYIIDVHTYSANKQLMDHNDIVSDIAVTENQSVAYTASLNGQIIEWDTATLSKKNVIQLQNTDKLVSIKWDNISQRLWCCTKDDIRLVQKSGGVLQKFVYRDDQGFPILLETFIITRNTLWVGCGRRGELVSWDKTSFKRQKILKMDCRGISKLLAVNKRLWAASKDGKIHLFDLDTGKFEKTLTAHEDAIRSMTQAESRYVLTGAGSRDGKVAVWRTNFQT</sequence>
<keyword evidence="1" id="KW-0853">WD repeat</keyword>
<dbReference type="PROSITE" id="PS50211">
    <property type="entry name" value="DENN"/>
    <property type="match status" value="1"/>
</dbReference>
<dbReference type="SMART" id="SM00320">
    <property type="entry name" value="WD40"/>
    <property type="match status" value="6"/>
</dbReference>
<dbReference type="SUPFAM" id="SSF50978">
    <property type="entry name" value="WD40 repeat-like"/>
    <property type="match status" value="1"/>
</dbReference>